<comment type="similarity">
    <text evidence="1 2">Belongs to the ArsC family.</text>
</comment>
<name>A0A9D9N1L0_9SPIR</name>
<protein>
    <submittedName>
        <fullName evidence="3">ArsC family transcriptional regulator</fullName>
    </submittedName>
</protein>
<dbReference type="SUPFAM" id="SSF52833">
    <property type="entry name" value="Thioredoxin-like"/>
    <property type="match status" value="1"/>
</dbReference>
<evidence type="ECO:0000313" key="3">
    <source>
        <dbReference type="EMBL" id="MBO8456830.1"/>
    </source>
</evidence>
<dbReference type="PANTHER" id="PTHR30041">
    <property type="entry name" value="ARSENATE REDUCTASE"/>
    <property type="match status" value="1"/>
</dbReference>
<gene>
    <name evidence="3" type="ORF">IAA81_01220</name>
</gene>
<dbReference type="InterPro" id="IPR006660">
    <property type="entry name" value="Arsenate_reductase-like"/>
</dbReference>
<evidence type="ECO:0000256" key="2">
    <source>
        <dbReference type="PROSITE-ProRule" id="PRU01282"/>
    </source>
</evidence>
<dbReference type="Proteomes" id="UP000823638">
    <property type="component" value="Unassembled WGS sequence"/>
</dbReference>
<dbReference type="Gene3D" id="3.40.30.10">
    <property type="entry name" value="Glutaredoxin"/>
    <property type="match status" value="1"/>
</dbReference>
<sequence>MAIQIFGTGKCFETKKAQRFFKERRVDFQFIDLKEKGFSRGELESVLNALAREFPSKIQALDFMADSQSRDFTEFKYLDDTEKFEKLLENPLLVKTPVVRNTTEKKATLGYCPQVWKDWL</sequence>
<proteinExistence type="inferred from homology"/>
<dbReference type="InterPro" id="IPR036249">
    <property type="entry name" value="Thioredoxin-like_sf"/>
</dbReference>
<dbReference type="AlphaFoldDB" id="A0A9D9N1L0"/>
<dbReference type="EMBL" id="JADIMM010000019">
    <property type="protein sequence ID" value="MBO8456830.1"/>
    <property type="molecule type" value="Genomic_DNA"/>
</dbReference>
<organism evidence="3 4">
    <name type="scientific">Candidatus Gallitreponema excrementavium</name>
    <dbReference type="NCBI Taxonomy" id="2840840"/>
    <lineage>
        <taxon>Bacteria</taxon>
        <taxon>Pseudomonadati</taxon>
        <taxon>Spirochaetota</taxon>
        <taxon>Spirochaetia</taxon>
        <taxon>Spirochaetales</taxon>
        <taxon>Candidatus Gallitreponema</taxon>
    </lineage>
</organism>
<comment type="caution">
    <text evidence="3">The sequence shown here is derived from an EMBL/GenBank/DDBJ whole genome shotgun (WGS) entry which is preliminary data.</text>
</comment>
<evidence type="ECO:0000313" key="4">
    <source>
        <dbReference type="Proteomes" id="UP000823638"/>
    </source>
</evidence>
<reference evidence="3" key="2">
    <citation type="journal article" date="2021" name="PeerJ">
        <title>Extensive microbial diversity within the chicken gut microbiome revealed by metagenomics and culture.</title>
        <authorList>
            <person name="Gilroy R."/>
            <person name="Ravi A."/>
            <person name="Getino M."/>
            <person name="Pursley I."/>
            <person name="Horton D.L."/>
            <person name="Alikhan N.F."/>
            <person name="Baker D."/>
            <person name="Gharbi K."/>
            <person name="Hall N."/>
            <person name="Watson M."/>
            <person name="Adriaenssens E.M."/>
            <person name="Foster-Nyarko E."/>
            <person name="Jarju S."/>
            <person name="Secka A."/>
            <person name="Antonio M."/>
            <person name="Oren A."/>
            <person name="Chaudhuri R.R."/>
            <person name="La Ragione R."/>
            <person name="Hildebrand F."/>
            <person name="Pallen M.J."/>
        </authorList>
    </citation>
    <scope>NUCLEOTIDE SEQUENCE</scope>
    <source>
        <strain evidence="3">10532</strain>
    </source>
</reference>
<reference evidence="3" key="1">
    <citation type="submission" date="2020-10" db="EMBL/GenBank/DDBJ databases">
        <authorList>
            <person name="Gilroy R."/>
        </authorList>
    </citation>
    <scope>NUCLEOTIDE SEQUENCE</scope>
    <source>
        <strain evidence="3">10532</strain>
    </source>
</reference>
<dbReference type="PANTHER" id="PTHR30041:SF8">
    <property type="entry name" value="PROTEIN YFFB"/>
    <property type="match status" value="1"/>
</dbReference>
<dbReference type="PROSITE" id="PS51353">
    <property type="entry name" value="ARSC"/>
    <property type="match status" value="1"/>
</dbReference>
<accession>A0A9D9N1L0</accession>
<evidence type="ECO:0000256" key="1">
    <source>
        <dbReference type="ARBA" id="ARBA00007198"/>
    </source>
</evidence>